<dbReference type="InterPro" id="IPR034294">
    <property type="entry name" value="Aquaporin_transptr"/>
</dbReference>
<keyword evidence="5 8" id="KW-0812">Transmembrane</keyword>
<keyword evidence="4" id="KW-1003">Cell membrane</keyword>
<evidence type="ECO:0000256" key="7">
    <source>
        <dbReference type="ARBA" id="ARBA00023136"/>
    </source>
</evidence>
<proteinExistence type="inferred from homology"/>
<evidence type="ECO:0000313" key="11">
    <source>
        <dbReference type="Proteomes" id="UP001597568"/>
    </source>
</evidence>
<name>A0ABW5XWZ7_9BACL</name>
<organism evidence="10 11">
    <name type="scientific">Kurthia populi</name>
    <dbReference type="NCBI Taxonomy" id="1562132"/>
    <lineage>
        <taxon>Bacteria</taxon>
        <taxon>Bacillati</taxon>
        <taxon>Bacillota</taxon>
        <taxon>Bacilli</taxon>
        <taxon>Bacillales</taxon>
        <taxon>Caryophanaceae</taxon>
        <taxon>Kurthia</taxon>
    </lineage>
</organism>
<evidence type="ECO:0000256" key="3">
    <source>
        <dbReference type="ARBA" id="ARBA00022448"/>
    </source>
</evidence>
<feature type="transmembrane region" description="Helical" evidence="9">
    <location>
        <begin position="189"/>
        <end position="211"/>
    </location>
</feature>
<keyword evidence="11" id="KW-1185">Reference proteome</keyword>
<evidence type="ECO:0000256" key="2">
    <source>
        <dbReference type="ARBA" id="ARBA00006175"/>
    </source>
</evidence>
<reference evidence="11" key="1">
    <citation type="journal article" date="2019" name="Int. J. Syst. Evol. Microbiol.">
        <title>The Global Catalogue of Microorganisms (GCM) 10K type strain sequencing project: providing services to taxonomists for standard genome sequencing and annotation.</title>
        <authorList>
            <consortium name="The Broad Institute Genomics Platform"/>
            <consortium name="The Broad Institute Genome Sequencing Center for Infectious Disease"/>
            <person name="Wu L."/>
            <person name="Ma J."/>
        </authorList>
    </citation>
    <scope>NUCLEOTIDE SEQUENCE [LARGE SCALE GENOMIC DNA]</scope>
    <source>
        <strain evidence="11">KCTC 33522</strain>
    </source>
</reference>
<dbReference type="RefSeq" id="WP_380146806.1">
    <property type="nucleotide sequence ID" value="NZ_JBHUOR010000018.1"/>
</dbReference>
<evidence type="ECO:0000256" key="1">
    <source>
        <dbReference type="ARBA" id="ARBA00004651"/>
    </source>
</evidence>
<evidence type="ECO:0000256" key="8">
    <source>
        <dbReference type="RuleBase" id="RU000477"/>
    </source>
</evidence>
<sequence>MNKLVAEAIGTFVLVLFGTGTAVLGGGIEGIAMAFGLSIIAMAYSIGTISGCHVNPAVSIAMFVNKRINATELVYYLVGQVIGGILGSLVLFTFLNLSNLSTTNMGQNGFGDLGAGGALLVEFILTFVFVLVIMVVTGRKGNANLAGLVIGFTLVLIHLLGIPLTGTSVNPARSLGPAVFAGGEALSQLWVFIVAPILGGIVAAIVGKMFFQTEQGNESIANKKID</sequence>
<gene>
    <name evidence="10" type="ORF">ACFSY7_03235</name>
</gene>
<dbReference type="PANTHER" id="PTHR19139">
    <property type="entry name" value="AQUAPORIN TRANSPORTER"/>
    <property type="match status" value="1"/>
</dbReference>
<comment type="subcellular location">
    <subcellularLocation>
        <location evidence="1">Cell membrane</location>
        <topology evidence="1">Multi-pass membrane protein</topology>
    </subcellularLocation>
</comment>
<evidence type="ECO:0000256" key="6">
    <source>
        <dbReference type="ARBA" id="ARBA00022989"/>
    </source>
</evidence>
<comment type="similarity">
    <text evidence="2 8">Belongs to the MIP/aquaporin (TC 1.A.8) family.</text>
</comment>
<dbReference type="InterPro" id="IPR000425">
    <property type="entry name" value="MIP"/>
</dbReference>
<evidence type="ECO:0000256" key="9">
    <source>
        <dbReference type="SAM" id="Phobius"/>
    </source>
</evidence>
<dbReference type="EMBL" id="JBHUOR010000018">
    <property type="protein sequence ID" value="MFD2867517.1"/>
    <property type="molecule type" value="Genomic_DNA"/>
</dbReference>
<dbReference type="Proteomes" id="UP001597568">
    <property type="component" value="Unassembled WGS sequence"/>
</dbReference>
<dbReference type="Pfam" id="PF00230">
    <property type="entry name" value="MIP"/>
    <property type="match status" value="1"/>
</dbReference>
<dbReference type="PROSITE" id="PS00221">
    <property type="entry name" value="MIP"/>
    <property type="match status" value="1"/>
</dbReference>
<dbReference type="Gene3D" id="1.20.1080.10">
    <property type="entry name" value="Glycerol uptake facilitator protein"/>
    <property type="match status" value="1"/>
</dbReference>
<dbReference type="SUPFAM" id="SSF81338">
    <property type="entry name" value="Aquaporin-like"/>
    <property type="match status" value="1"/>
</dbReference>
<evidence type="ECO:0000256" key="5">
    <source>
        <dbReference type="ARBA" id="ARBA00022692"/>
    </source>
</evidence>
<dbReference type="InterPro" id="IPR023271">
    <property type="entry name" value="Aquaporin-like"/>
</dbReference>
<keyword evidence="7 9" id="KW-0472">Membrane</keyword>
<keyword evidence="3 8" id="KW-0813">Transport</keyword>
<accession>A0ABW5XWZ7</accession>
<evidence type="ECO:0000313" key="10">
    <source>
        <dbReference type="EMBL" id="MFD2867517.1"/>
    </source>
</evidence>
<dbReference type="PRINTS" id="PR00783">
    <property type="entry name" value="MINTRINSICP"/>
</dbReference>
<feature type="transmembrane region" description="Helical" evidence="9">
    <location>
        <begin position="73"/>
        <end position="95"/>
    </location>
</feature>
<feature type="transmembrane region" description="Helical" evidence="9">
    <location>
        <begin position="32"/>
        <end position="52"/>
    </location>
</feature>
<protein>
    <submittedName>
        <fullName evidence="10">MIP family channel protein</fullName>
    </submittedName>
</protein>
<comment type="caution">
    <text evidence="10">The sequence shown here is derived from an EMBL/GenBank/DDBJ whole genome shotgun (WGS) entry which is preliminary data.</text>
</comment>
<feature type="transmembrane region" description="Helical" evidence="9">
    <location>
        <begin position="115"/>
        <end position="136"/>
    </location>
</feature>
<dbReference type="NCBIfam" id="TIGR00861">
    <property type="entry name" value="MIP"/>
    <property type="match status" value="1"/>
</dbReference>
<evidence type="ECO:0000256" key="4">
    <source>
        <dbReference type="ARBA" id="ARBA00022475"/>
    </source>
</evidence>
<feature type="transmembrane region" description="Helical" evidence="9">
    <location>
        <begin position="148"/>
        <end position="169"/>
    </location>
</feature>
<dbReference type="PANTHER" id="PTHR19139:SF199">
    <property type="entry name" value="MIP17260P"/>
    <property type="match status" value="1"/>
</dbReference>
<keyword evidence="6 9" id="KW-1133">Transmembrane helix</keyword>
<dbReference type="InterPro" id="IPR022357">
    <property type="entry name" value="MIP_CS"/>
</dbReference>